<keyword evidence="4 5" id="KW-0472">Membrane</keyword>
<dbReference type="AlphaFoldDB" id="A0A497X3F0"/>
<organism evidence="6 7">
    <name type="scientific">Litoreibacter meonggei</name>
    <dbReference type="NCBI Taxonomy" id="1049199"/>
    <lineage>
        <taxon>Bacteria</taxon>
        <taxon>Pseudomonadati</taxon>
        <taxon>Pseudomonadota</taxon>
        <taxon>Alphaproteobacteria</taxon>
        <taxon>Rhodobacterales</taxon>
        <taxon>Roseobacteraceae</taxon>
        <taxon>Litoreibacter</taxon>
    </lineage>
</organism>
<dbReference type="Gene3D" id="1.20.120.550">
    <property type="entry name" value="Membrane associated eicosanoid/glutathione metabolism-like domain"/>
    <property type="match status" value="1"/>
</dbReference>
<dbReference type="SUPFAM" id="SSF161084">
    <property type="entry name" value="MAPEG domain-like"/>
    <property type="match status" value="1"/>
</dbReference>
<keyword evidence="7" id="KW-1185">Reference proteome</keyword>
<evidence type="ECO:0000256" key="1">
    <source>
        <dbReference type="ARBA" id="ARBA00004370"/>
    </source>
</evidence>
<dbReference type="Pfam" id="PF01124">
    <property type="entry name" value="MAPEG"/>
    <property type="match status" value="1"/>
</dbReference>
<keyword evidence="3 5" id="KW-1133">Transmembrane helix</keyword>
<evidence type="ECO:0000256" key="3">
    <source>
        <dbReference type="ARBA" id="ARBA00022989"/>
    </source>
</evidence>
<reference evidence="6 7" key="1">
    <citation type="submission" date="2018-10" db="EMBL/GenBank/DDBJ databases">
        <title>Genomic Encyclopedia of Archaeal and Bacterial Type Strains, Phase II (KMG-II): from individual species to whole genera.</title>
        <authorList>
            <person name="Goeker M."/>
        </authorList>
    </citation>
    <scope>NUCLEOTIDE SEQUENCE [LARGE SCALE GENOMIC DNA]</scope>
    <source>
        <strain evidence="6 7">DSM 29466</strain>
    </source>
</reference>
<dbReference type="Proteomes" id="UP000269157">
    <property type="component" value="Unassembled WGS sequence"/>
</dbReference>
<dbReference type="OrthoDB" id="7743618at2"/>
<dbReference type="InterPro" id="IPR023352">
    <property type="entry name" value="MAPEG-like_dom_sf"/>
</dbReference>
<feature type="transmembrane region" description="Helical" evidence="5">
    <location>
        <begin position="111"/>
        <end position="128"/>
    </location>
</feature>
<accession>A0A497X3F0</accession>
<dbReference type="InterPro" id="IPR001129">
    <property type="entry name" value="Membr-assoc_MAPEG"/>
</dbReference>
<evidence type="ECO:0000256" key="4">
    <source>
        <dbReference type="ARBA" id="ARBA00023136"/>
    </source>
</evidence>
<name>A0A497X3F0_9RHOB</name>
<dbReference type="PANTHER" id="PTHR35371:SF1">
    <property type="entry name" value="BLR7753 PROTEIN"/>
    <property type="match status" value="1"/>
</dbReference>
<evidence type="ECO:0000256" key="5">
    <source>
        <dbReference type="SAM" id="Phobius"/>
    </source>
</evidence>
<dbReference type="RefSeq" id="WP_121023197.1">
    <property type="nucleotide sequence ID" value="NZ_RCCE01000002.1"/>
</dbReference>
<dbReference type="GO" id="GO:0016020">
    <property type="term" value="C:membrane"/>
    <property type="evidence" value="ECO:0007669"/>
    <property type="project" value="UniProtKB-SubCell"/>
</dbReference>
<sequence>MTTELTVLILAALLQVAQFALMAVPLNIQLGPEATSGPRDEPLQPSGTPARLKRAFDNHFEGLILFTIAAVVISVSGQSTPVTAACAWLYLSARVLYIPAYAFGLTPWRSVIWAVGFFATITMLVAALL</sequence>
<gene>
    <name evidence="6" type="ORF">BCF46_1648</name>
</gene>
<evidence type="ECO:0000313" key="6">
    <source>
        <dbReference type="EMBL" id="RLJ59499.1"/>
    </source>
</evidence>
<proteinExistence type="predicted"/>
<protein>
    <submittedName>
        <fullName evidence="6">Putative MAPEG superfamily protein</fullName>
    </submittedName>
</protein>
<comment type="subcellular location">
    <subcellularLocation>
        <location evidence="1">Membrane</location>
    </subcellularLocation>
</comment>
<keyword evidence="2 5" id="KW-0812">Transmembrane</keyword>
<dbReference type="PANTHER" id="PTHR35371">
    <property type="entry name" value="INNER MEMBRANE PROTEIN"/>
    <property type="match status" value="1"/>
</dbReference>
<feature type="transmembrane region" description="Helical" evidence="5">
    <location>
        <begin position="6"/>
        <end position="26"/>
    </location>
</feature>
<dbReference type="EMBL" id="RCCE01000002">
    <property type="protein sequence ID" value="RLJ59499.1"/>
    <property type="molecule type" value="Genomic_DNA"/>
</dbReference>
<feature type="transmembrane region" description="Helical" evidence="5">
    <location>
        <begin position="63"/>
        <end position="91"/>
    </location>
</feature>
<comment type="caution">
    <text evidence="6">The sequence shown here is derived from an EMBL/GenBank/DDBJ whole genome shotgun (WGS) entry which is preliminary data.</text>
</comment>
<evidence type="ECO:0000256" key="2">
    <source>
        <dbReference type="ARBA" id="ARBA00022692"/>
    </source>
</evidence>
<evidence type="ECO:0000313" key="7">
    <source>
        <dbReference type="Proteomes" id="UP000269157"/>
    </source>
</evidence>